<dbReference type="GO" id="GO:0044718">
    <property type="term" value="P:siderophore transmembrane transport"/>
    <property type="evidence" value="ECO:0007669"/>
    <property type="project" value="TreeGrafter"/>
</dbReference>
<keyword evidence="1" id="KW-0732">Signal</keyword>
<keyword evidence="2" id="KW-0998">Cell outer membrane</keyword>
<dbReference type="PANTHER" id="PTHR30069:SF29">
    <property type="entry name" value="HEMOGLOBIN AND HEMOGLOBIN-HAPTOGLOBIN-BINDING PROTEIN 1-RELATED"/>
    <property type="match status" value="1"/>
</dbReference>
<evidence type="ECO:0000313" key="5">
    <source>
        <dbReference type="Proteomes" id="UP000283433"/>
    </source>
</evidence>
<dbReference type="RefSeq" id="WP_120180051.1">
    <property type="nucleotide sequence ID" value="NZ_MBTA01000001.1"/>
</dbReference>
<dbReference type="EMBL" id="MBTA01000001">
    <property type="protein sequence ID" value="RKD20136.1"/>
    <property type="molecule type" value="Genomic_DNA"/>
</dbReference>
<dbReference type="OrthoDB" id="609485at2"/>
<keyword evidence="2" id="KW-1134">Transmembrane beta strand</keyword>
<dbReference type="Gene3D" id="2.60.40.1930">
    <property type="match status" value="1"/>
</dbReference>
<dbReference type="AlphaFoldDB" id="A0A419SBV7"/>
<dbReference type="SUPFAM" id="SSF56935">
    <property type="entry name" value="Porins"/>
    <property type="match status" value="1"/>
</dbReference>
<dbReference type="GO" id="GO:0015344">
    <property type="term" value="F:siderophore uptake transmembrane transporter activity"/>
    <property type="evidence" value="ECO:0007669"/>
    <property type="project" value="TreeGrafter"/>
</dbReference>
<proteinExistence type="inferred from homology"/>
<dbReference type="Pfam" id="PF07715">
    <property type="entry name" value="Plug"/>
    <property type="match status" value="1"/>
</dbReference>
<name>A0A419SBV7_9SPHI</name>
<keyword evidence="2" id="KW-0812">Transmembrane</keyword>
<dbReference type="Proteomes" id="UP000283433">
    <property type="component" value="Unassembled WGS sequence"/>
</dbReference>
<evidence type="ECO:0000256" key="1">
    <source>
        <dbReference type="ARBA" id="ARBA00022729"/>
    </source>
</evidence>
<feature type="domain" description="TonB-dependent receptor plug" evidence="3">
    <location>
        <begin position="707"/>
        <end position="790"/>
    </location>
</feature>
<dbReference type="InterPro" id="IPR039426">
    <property type="entry name" value="TonB-dep_rcpt-like"/>
</dbReference>
<dbReference type="InterPro" id="IPR012910">
    <property type="entry name" value="Plug_dom"/>
</dbReference>
<keyword evidence="5" id="KW-1185">Reference proteome</keyword>
<protein>
    <recommendedName>
        <fullName evidence="3">TonB-dependent receptor plug domain-containing protein</fullName>
    </recommendedName>
</protein>
<accession>A0A419SBV7</accession>
<keyword evidence="2" id="KW-0472">Membrane</keyword>
<reference evidence="4 5" key="1">
    <citation type="submission" date="2016-07" db="EMBL/GenBank/DDBJ databases">
        <title>Genome of Pelobium manganitolerans.</title>
        <authorList>
            <person name="Wu S."/>
            <person name="Wang G."/>
        </authorList>
    </citation>
    <scope>NUCLEOTIDE SEQUENCE [LARGE SCALE GENOMIC DNA]</scope>
    <source>
        <strain evidence="4 5">YS-25</strain>
    </source>
</reference>
<dbReference type="PANTHER" id="PTHR30069">
    <property type="entry name" value="TONB-DEPENDENT OUTER MEMBRANE RECEPTOR"/>
    <property type="match status" value="1"/>
</dbReference>
<keyword evidence="2" id="KW-0813">Transport</keyword>
<organism evidence="4 5">
    <name type="scientific">Pelobium manganitolerans</name>
    <dbReference type="NCBI Taxonomy" id="1842495"/>
    <lineage>
        <taxon>Bacteria</taxon>
        <taxon>Pseudomonadati</taxon>
        <taxon>Bacteroidota</taxon>
        <taxon>Sphingobacteriia</taxon>
        <taxon>Sphingobacteriales</taxon>
        <taxon>Sphingobacteriaceae</taxon>
        <taxon>Pelobium</taxon>
    </lineage>
</organism>
<dbReference type="Gene3D" id="2.170.130.10">
    <property type="entry name" value="TonB-dependent receptor, plug domain"/>
    <property type="match status" value="1"/>
</dbReference>
<comment type="subcellular location">
    <subcellularLocation>
        <location evidence="2">Cell outer membrane</location>
        <topology evidence="2">Multi-pass membrane protein</topology>
    </subcellularLocation>
</comment>
<comment type="similarity">
    <text evidence="2">Belongs to the TonB-dependent receptor family.</text>
</comment>
<evidence type="ECO:0000256" key="2">
    <source>
        <dbReference type="PROSITE-ProRule" id="PRU01360"/>
    </source>
</evidence>
<dbReference type="PROSITE" id="PS52016">
    <property type="entry name" value="TONB_DEPENDENT_REC_3"/>
    <property type="match status" value="1"/>
</dbReference>
<comment type="caution">
    <text evidence="4">The sequence shown here is derived from an EMBL/GenBank/DDBJ whole genome shotgun (WGS) entry which is preliminary data.</text>
</comment>
<dbReference type="GO" id="GO:0009279">
    <property type="term" value="C:cell outer membrane"/>
    <property type="evidence" value="ECO:0007669"/>
    <property type="project" value="UniProtKB-SubCell"/>
</dbReference>
<gene>
    <name evidence="4" type="ORF">BCY91_00480</name>
</gene>
<evidence type="ECO:0000313" key="4">
    <source>
        <dbReference type="EMBL" id="RKD20136.1"/>
    </source>
</evidence>
<sequence length="900" mass="99420">MKTKRTLLAGALFVCALIFYGFAVQDNPLAKLIAQLEQYLDKNTQEKVYLHTDKPFYAVGDDIWFKAYVVDAQTLTPSPKSNILYVDLIDARDSIRKTLRVPLFAGLGLGNIELKDSLAEGNYRLRAYTRWMRNFDQAYFFDRTLKIGNIWTDQLVTKASSVYQKNGDKQETTTTINFSNLDGYAYADKEVNYQVTVAGKVLSRGRTKTDDKGNISLSYSNNKTFLGGDGAIQTSITLAENTVINRRIAVVDEAGNTDLQFFPEGGDLVENVRSKVAFKALGADGLGKAVTGFVQDDAGNKVALIKDKHLGMGYFAFAPMAGKSYQAMVKFEDGVERTFKLPPAKPEGITLALINPTEDKIGIRVAANQSFLAKNQGKTFCIVGQNSGNVVYTAKAKLNNLSFGAELERSRFIQGINQITLLDENMLPVAERLLFIAPKDTLSIKLQANKANYRQREKTSITVKATKPDGKPVIGSFSMAVIDPSKMDLQPDKEDHILSNLLLTSDIKGYVEQPAYYFNHPNQQVLANADILMMTQGWRRFSWQNLNATALSYKPEKTISLSGKVTQGKDKPVANGAVTVFAKSDKILILQTKTDSNGEFMIDSLTFPDSTTFLVQARTEKGRKNVDIEIYDSTVPVVTANPNRADLTVNINESMQAYLQNSKSQYEAWLKSGLVNRSVLLKEVVVVDRKAPVKNSSNLNGAGNADKVFTAKDLESSYSLEQALIGRVAGLTFSNGIAYIRGQQAQIVMDGFYMDADFLNSIPVSDVESVEILKNIAYTAIYGSRGGGGVIVINTKRGESNYTRDIYVPGVKTIRPIGLVPAKEFYVPNYADPKINPNVPDLRTTVYWNPNIVTDSLGNATVSFYNGDNPGKYRVTLEGMDLSGHLARKVMYYNLNAKSK</sequence>
<evidence type="ECO:0000259" key="3">
    <source>
        <dbReference type="Pfam" id="PF07715"/>
    </source>
</evidence>
<dbReference type="InterPro" id="IPR037066">
    <property type="entry name" value="Plug_dom_sf"/>
</dbReference>